<dbReference type="InterPro" id="IPR034164">
    <property type="entry name" value="Pepsin-like_dom"/>
</dbReference>
<keyword evidence="6" id="KW-1185">Reference proteome</keyword>
<feature type="region of interest" description="Disordered" evidence="2">
    <location>
        <begin position="507"/>
        <end position="549"/>
    </location>
</feature>
<feature type="chain" id="PRO_5034139467" evidence="3">
    <location>
        <begin position="18"/>
        <end position="635"/>
    </location>
</feature>
<evidence type="ECO:0000313" key="5">
    <source>
        <dbReference type="EMBL" id="KAF7357780.1"/>
    </source>
</evidence>
<evidence type="ECO:0000313" key="6">
    <source>
        <dbReference type="Proteomes" id="UP000620124"/>
    </source>
</evidence>
<dbReference type="InterPro" id="IPR033121">
    <property type="entry name" value="PEPTIDASE_A1"/>
</dbReference>
<gene>
    <name evidence="5" type="ORF">MVEN_00824000</name>
</gene>
<evidence type="ECO:0000256" key="1">
    <source>
        <dbReference type="ARBA" id="ARBA00007447"/>
    </source>
</evidence>
<dbReference type="GO" id="GO:0006508">
    <property type="term" value="P:proteolysis"/>
    <property type="evidence" value="ECO:0007669"/>
    <property type="project" value="InterPro"/>
</dbReference>
<dbReference type="PANTHER" id="PTHR47966">
    <property type="entry name" value="BETA-SITE APP-CLEAVING ENZYME, ISOFORM A-RELATED"/>
    <property type="match status" value="1"/>
</dbReference>
<organism evidence="5 6">
    <name type="scientific">Mycena venus</name>
    <dbReference type="NCBI Taxonomy" id="2733690"/>
    <lineage>
        <taxon>Eukaryota</taxon>
        <taxon>Fungi</taxon>
        <taxon>Dikarya</taxon>
        <taxon>Basidiomycota</taxon>
        <taxon>Agaricomycotina</taxon>
        <taxon>Agaricomycetes</taxon>
        <taxon>Agaricomycetidae</taxon>
        <taxon>Agaricales</taxon>
        <taxon>Marasmiineae</taxon>
        <taxon>Mycenaceae</taxon>
        <taxon>Mycena</taxon>
    </lineage>
</organism>
<dbReference type="EMBL" id="JACAZI010000006">
    <property type="protein sequence ID" value="KAF7357780.1"/>
    <property type="molecule type" value="Genomic_DNA"/>
</dbReference>
<feature type="compositionally biased region" description="Low complexity" evidence="2">
    <location>
        <begin position="507"/>
        <end position="546"/>
    </location>
</feature>
<feature type="domain" description="Peptidase A1" evidence="4">
    <location>
        <begin position="80"/>
        <end position="442"/>
    </location>
</feature>
<evidence type="ECO:0000256" key="2">
    <source>
        <dbReference type="SAM" id="MobiDB-lite"/>
    </source>
</evidence>
<evidence type="ECO:0000259" key="4">
    <source>
        <dbReference type="PROSITE" id="PS51767"/>
    </source>
</evidence>
<keyword evidence="3" id="KW-0732">Signal</keyword>
<comment type="similarity">
    <text evidence="1">Belongs to the peptidase A1 family.</text>
</comment>
<dbReference type="PROSITE" id="PS51767">
    <property type="entry name" value="PEPTIDASE_A1"/>
    <property type="match status" value="1"/>
</dbReference>
<sequence length="635" mass="66208">MSSLFLALSLLVSVTLALPATTSRRFSARYNDELNTIGKRETVVRGNVQGTIGLGDNSDLYVLCLQFFVVWSNLNLIGFYTVPIQLGDTTAVVNLDTGSSDLWVISTDCATNACAKAGRTTRVPTLGLTKTGAQVTMRYGDSTTGTYAVGPIAAETVSIAGVAIDNQLFAAINDTTNSVVQFGAAGIFGLGFPSESQIQAAAVIKQFGKTGTTDHFVASSYADGPLISRIAQSGALQMPMFTISLQRSTIDISGTGALTLGTLPDGVDNSSLTWVPVRLYSPAEGGITPPTFASNEVYPLRWEIDLDGVFLDGVELAPSKIPTSGNVDANRMSALIDTGNSILRGAKRRRRDATLACAKAHNLTFKIGGKMFPIDPRDLPGPVASNNASTCVIDNLVATDPPGVGALFRWSLGDPFMKSNLVAFHYGNLTNPSQDPPRIGFLSQVPANAAALLTQAVQDAVEDGGNFESTIVVAPTAAADLEAEVTVVAVSASLQAAQLTATHAPATTAPAKTAAPAASGGAAEAAPAPIPSGSTSNGKTSTKSNGATPRTGIWDPWLVALGAVALSATLTTDTTSKHALVCRIYIALHWYKHCPHQGADWFMNVCASLRLHFVVDASSGEESDRSVSNPDAVSE</sequence>
<protein>
    <submittedName>
        <fullName evidence="5">Peptidase A1 domain-containing protein</fullName>
    </submittedName>
</protein>
<evidence type="ECO:0000256" key="3">
    <source>
        <dbReference type="SAM" id="SignalP"/>
    </source>
</evidence>
<dbReference type="InterPro" id="IPR021109">
    <property type="entry name" value="Peptidase_aspartic_dom_sf"/>
</dbReference>
<dbReference type="SUPFAM" id="SSF50630">
    <property type="entry name" value="Acid proteases"/>
    <property type="match status" value="1"/>
</dbReference>
<dbReference type="Pfam" id="PF00026">
    <property type="entry name" value="Asp"/>
    <property type="match status" value="1"/>
</dbReference>
<dbReference type="Gene3D" id="2.40.70.10">
    <property type="entry name" value="Acid Proteases"/>
    <property type="match status" value="2"/>
</dbReference>
<feature type="signal peptide" evidence="3">
    <location>
        <begin position="1"/>
        <end position="17"/>
    </location>
</feature>
<comment type="caution">
    <text evidence="5">The sequence shown here is derived from an EMBL/GenBank/DDBJ whole genome shotgun (WGS) entry which is preliminary data.</text>
</comment>
<reference evidence="5" key="1">
    <citation type="submission" date="2020-05" db="EMBL/GenBank/DDBJ databases">
        <title>Mycena genomes resolve the evolution of fungal bioluminescence.</title>
        <authorList>
            <person name="Tsai I.J."/>
        </authorList>
    </citation>
    <scope>NUCLEOTIDE SEQUENCE</scope>
    <source>
        <strain evidence="5">CCC161011</strain>
    </source>
</reference>
<dbReference type="PRINTS" id="PR00792">
    <property type="entry name" value="PEPSIN"/>
</dbReference>
<accession>A0A8H6YB49</accession>
<dbReference type="GO" id="GO:0004190">
    <property type="term" value="F:aspartic-type endopeptidase activity"/>
    <property type="evidence" value="ECO:0007669"/>
    <property type="project" value="InterPro"/>
</dbReference>
<dbReference type="PANTHER" id="PTHR47966:SF51">
    <property type="entry name" value="BETA-SITE APP-CLEAVING ENZYME, ISOFORM A-RELATED"/>
    <property type="match status" value="1"/>
</dbReference>
<dbReference type="InterPro" id="IPR001461">
    <property type="entry name" value="Aspartic_peptidase_A1"/>
</dbReference>
<dbReference type="CDD" id="cd05471">
    <property type="entry name" value="pepsin_like"/>
    <property type="match status" value="1"/>
</dbReference>
<name>A0A8H6YB49_9AGAR</name>
<dbReference type="OrthoDB" id="3089at2759"/>
<proteinExistence type="inferred from homology"/>
<dbReference type="AlphaFoldDB" id="A0A8H6YB49"/>
<dbReference type="Proteomes" id="UP000620124">
    <property type="component" value="Unassembled WGS sequence"/>
</dbReference>